<reference evidence="2 3" key="1">
    <citation type="journal article" date="2020" name="IScience">
        <title>Genome Sequencing of the Endangered Kingdonia uniflora (Circaeasteraceae, Ranunculales) Reveals Potential Mechanisms of Evolutionary Specialization.</title>
        <authorList>
            <person name="Sun Y."/>
            <person name="Deng T."/>
            <person name="Zhang A."/>
            <person name="Moore M.J."/>
            <person name="Landis J.B."/>
            <person name="Lin N."/>
            <person name="Zhang H."/>
            <person name="Zhang X."/>
            <person name="Huang J."/>
            <person name="Zhang X."/>
            <person name="Sun H."/>
            <person name="Wang H."/>
        </authorList>
    </citation>
    <scope>NUCLEOTIDE SEQUENCE [LARGE SCALE GENOMIC DNA]</scope>
    <source>
        <strain evidence="2">TB1705</strain>
        <tissue evidence="2">Leaf</tissue>
    </source>
</reference>
<dbReference type="Proteomes" id="UP000541444">
    <property type="component" value="Unassembled WGS sequence"/>
</dbReference>
<evidence type="ECO:0000313" key="3">
    <source>
        <dbReference type="Proteomes" id="UP000541444"/>
    </source>
</evidence>
<accession>A0A7J7LHH3</accession>
<dbReference type="EMBL" id="JACGCM010002284">
    <property type="protein sequence ID" value="KAF6141964.1"/>
    <property type="molecule type" value="Genomic_DNA"/>
</dbReference>
<evidence type="ECO:0000313" key="2">
    <source>
        <dbReference type="EMBL" id="KAF6141964.1"/>
    </source>
</evidence>
<dbReference type="OrthoDB" id="994901at2759"/>
<name>A0A7J7LHH3_9MAGN</name>
<protein>
    <submittedName>
        <fullName evidence="2">Uncharacterized protein</fullName>
    </submittedName>
</protein>
<comment type="caution">
    <text evidence="2">The sequence shown here is derived from an EMBL/GenBank/DDBJ whole genome shotgun (WGS) entry which is preliminary data.</text>
</comment>
<organism evidence="2 3">
    <name type="scientific">Kingdonia uniflora</name>
    <dbReference type="NCBI Taxonomy" id="39325"/>
    <lineage>
        <taxon>Eukaryota</taxon>
        <taxon>Viridiplantae</taxon>
        <taxon>Streptophyta</taxon>
        <taxon>Embryophyta</taxon>
        <taxon>Tracheophyta</taxon>
        <taxon>Spermatophyta</taxon>
        <taxon>Magnoliopsida</taxon>
        <taxon>Ranunculales</taxon>
        <taxon>Circaeasteraceae</taxon>
        <taxon>Kingdonia</taxon>
    </lineage>
</organism>
<evidence type="ECO:0000256" key="1">
    <source>
        <dbReference type="SAM" id="MobiDB-lite"/>
    </source>
</evidence>
<sequence>MLLLNFHLPTYTHFSYKRSKLDSPVKYARSENFFNEQSASKCRLSHVHSCVSPIVSDIGFRPGNLDIFRASRCEDKPSYSSEVLGSKGDAETVVKSSRYFQEKVINIGEGQSDQAIGCVKSAEGPEKEGSVGNNDLSSDNGKTEQPRF</sequence>
<keyword evidence="3" id="KW-1185">Reference proteome</keyword>
<feature type="compositionally biased region" description="Polar residues" evidence="1">
    <location>
        <begin position="131"/>
        <end position="140"/>
    </location>
</feature>
<gene>
    <name evidence="2" type="ORF">GIB67_037932</name>
</gene>
<feature type="region of interest" description="Disordered" evidence="1">
    <location>
        <begin position="115"/>
        <end position="148"/>
    </location>
</feature>
<proteinExistence type="predicted"/>
<dbReference type="AlphaFoldDB" id="A0A7J7LHH3"/>